<organism evidence="15 16">
    <name type="scientific">Candidatus Woesebacteria bacterium GWA1_42_12</name>
    <dbReference type="NCBI Taxonomy" id="1802472"/>
    <lineage>
        <taxon>Bacteria</taxon>
        <taxon>Candidatus Woeseibacteriota</taxon>
    </lineage>
</organism>
<comment type="cofactor">
    <cofactor evidence="2">
        <name>Mg(2+)</name>
        <dbReference type="ChEBI" id="CHEBI:18420"/>
    </cofactor>
</comment>
<feature type="binding site" evidence="12">
    <location>
        <position position="100"/>
    </location>
    <ligand>
        <name>a divalent metal cation</name>
        <dbReference type="ChEBI" id="CHEBI:60240"/>
    </ligand>
</feature>
<comment type="cofactor">
    <cofactor evidence="12">
        <name>Mn(2+)</name>
        <dbReference type="ChEBI" id="CHEBI:29035"/>
    </cofactor>
    <cofactor evidence="12">
        <name>Mg(2+)</name>
        <dbReference type="ChEBI" id="CHEBI:18420"/>
    </cofactor>
    <text evidence="12">Manganese or magnesium. Binds 1 divalent metal ion per monomer in the absence of substrate. May bind a second metal ion after substrate binding.</text>
</comment>
<evidence type="ECO:0000256" key="8">
    <source>
        <dbReference type="ARBA" id="ARBA00022723"/>
    </source>
</evidence>
<proteinExistence type="inferred from homology"/>
<feature type="binding site" evidence="12">
    <location>
        <position position="5"/>
    </location>
    <ligand>
        <name>a divalent metal cation</name>
        <dbReference type="ChEBI" id="CHEBI:60240"/>
    </ligand>
</feature>
<dbReference type="Gene3D" id="3.30.420.10">
    <property type="entry name" value="Ribonuclease H-like superfamily/Ribonuclease H"/>
    <property type="match status" value="1"/>
</dbReference>
<evidence type="ECO:0000256" key="7">
    <source>
        <dbReference type="ARBA" id="ARBA00022722"/>
    </source>
</evidence>
<dbReference type="InterPro" id="IPR012337">
    <property type="entry name" value="RNaseH-like_sf"/>
</dbReference>
<evidence type="ECO:0000256" key="4">
    <source>
        <dbReference type="ARBA" id="ARBA00004496"/>
    </source>
</evidence>
<evidence type="ECO:0000313" key="16">
    <source>
        <dbReference type="Proteomes" id="UP000177091"/>
    </source>
</evidence>
<evidence type="ECO:0000259" key="14">
    <source>
        <dbReference type="PROSITE" id="PS51975"/>
    </source>
</evidence>
<evidence type="ECO:0000256" key="10">
    <source>
        <dbReference type="ARBA" id="ARBA00022801"/>
    </source>
</evidence>
<dbReference type="PROSITE" id="PS51975">
    <property type="entry name" value="RNASE_H_2"/>
    <property type="match status" value="1"/>
</dbReference>
<comment type="subcellular location">
    <subcellularLocation>
        <location evidence="4">Cytoplasm</location>
    </subcellularLocation>
</comment>
<dbReference type="GO" id="GO:0004523">
    <property type="term" value="F:RNA-DNA hybrid ribonuclease activity"/>
    <property type="evidence" value="ECO:0007669"/>
    <property type="project" value="UniProtKB-UniRule"/>
</dbReference>
<dbReference type="InterPro" id="IPR036397">
    <property type="entry name" value="RNaseH_sf"/>
</dbReference>
<dbReference type="AlphaFoldDB" id="A0A1F7WP13"/>
<dbReference type="PANTHER" id="PTHR10954">
    <property type="entry name" value="RIBONUCLEASE H2 SUBUNIT A"/>
    <property type="match status" value="1"/>
</dbReference>
<dbReference type="EC" id="3.1.26.4" evidence="13"/>
<evidence type="ECO:0000256" key="2">
    <source>
        <dbReference type="ARBA" id="ARBA00001946"/>
    </source>
</evidence>
<evidence type="ECO:0000256" key="3">
    <source>
        <dbReference type="ARBA" id="ARBA00004065"/>
    </source>
</evidence>
<comment type="caution">
    <text evidence="15">The sequence shown here is derived from an EMBL/GenBank/DDBJ whole genome shotgun (WGS) entry which is preliminary data.</text>
</comment>
<dbReference type="GO" id="GO:0005737">
    <property type="term" value="C:cytoplasm"/>
    <property type="evidence" value="ECO:0007669"/>
    <property type="project" value="UniProtKB-SubCell"/>
</dbReference>
<keyword evidence="11" id="KW-0464">Manganese</keyword>
<dbReference type="GO" id="GO:0043137">
    <property type="term" value="P:DNA replication, removal of RNA primer"/>
    <property type="evidence" value="ECO:0007669"/>
    <property type="project" value="TreeGrafter"/>
</dbReference>
<comment type="similarity">
    <text evidence="5 13">Belongs to the RNase HII family.</text>
</comment>
<sequence length="200" mass="22530">MAGVDEVGRGCFAGPVVAGCVVFKHHFRIMGKIRIDDSKKLTPRQRVKTNLWLKENVLAWGIGEASVSLINRIGMGKATKVAFRRAIKGVNKKLDFLLIDAFYIPYVRGLKRKNQRAIVDGDEKSLTIAAASIIAKVYRDSLMRKLSIKHPKYGWEKNKGYGTKEHLGALRKYGLTRHHRKQFVATYFKKISSSQAQLSA</sequence>
<dbReference type="Pfam" id="PF01351">
    <property type="entry name" value="RNase_HII"/>
    <property type="match status" value="1"/>
</dbReference>
<dbReference type="CDD" id="cd07182">
    <property type="entry name" value="RNase_HII_bacteria_HII_like"/>
    <property type="match status" value="1"/>
</dbReference>
<keyword evidence="6" id="KW-0963">Cytoplasm</keyword>
<evidence type="ECO:0000256" key="13">
    <source>
        <dbReference type="RuleBase" id="RU003515"/>
    </source>
</evidence>
<name>A0A1F7WP13_9BACT</name>
<dbReference type="InterPro" id="IPR022898">
    <property type="entry name" value="RNase_HII"/>
</dbReference>
<comment type="function">
    <text evidence="3 13">Endonuclease that specifically degrades the RNA of RNA-DNA hybrids.</text>
</comment>
<evidence type="ECO:0000256" key="5">
    <source>
        <dbReference type="ARBA" id="ARBA00007383"/>
    </source>
</evidence>
<accession>A0A1F7WP13</accession>
<dbReference type="GO" id="GO:0003723">
    <property type="term" value="F:RNA binding"/>
    <property type="evidence" value="ECO:0007669"/>
    <property type="project" value="UniProtKB-UniRule"/>
</dbReference>
<protein>
    <recommendedName>
        <fullName evidence="13">Ribonuclease</fullName>
        <ecNumber evidence="13">3.1.26.4</ecNumber>
    </recommendedName>
</protein>
<dbReference type="InterPro" id="IPR001352">
    <property type="entry name" value="RNase_HII/HIII"/>
</dbReference>
<dbReference type="NCBIfam" id="NF000595">
    <property type="entry name" value="PRK00015.1-3"/>
    <property type="match status" value="1"/>
</dbReference>
<dbReference type="GO" id="GO:0006298">
    <property type="term" value="P:mismatch repair"/>
    <property type="evidence" value="ECO:0007669"/>
    <property type="project" value="TreeGrafter"/>
</dbReference>
<reference evidence="15 16" key="1">
    <citation type="journal article" date="2016" name="Nat. Commun.">
        <title>Thousands of microbial genomes shed light on interconnected biogeochemical processes in an aquifer system.</title>
        <authorList>
            <person name="Anantharaman K."/>
            <person name="Brown C.T."/>
            <person name="Hug L.A."/>
            <person name="Sharon I."/>
            <person name="Castelle C.J."/>
            <person name="Probst A.J."/>
            <person name="Thomas B.C."/>
            <person name="Singh A."/>
            <person name="Wilkins M.J."/>
            <person name="Karaoz U."/>
            <person name="Brodie E.L."/>
            <person name="Williams K.H."/>
            <person name="Hubbard S.S."/>
            <person name="Banfield J.F."/>
        </authorList>
    </citation>
    <scope>NUCLEOTIDE SEQUENCE [LARGE SCALE GENOMIC DNA]</scope>
</reference>
<evidence type="ECO:0000256" key="9">
    <source>
        <dbReference type="ARBA" id="ARBA00022759"/>
    </source>
</evidence>
<comment type="catalytic activity">
    <reaction evidence="1 12 13">
        <text>Endonucleolytic cleavage to 5'-phosphomonoester.</text>
        <dbReference type="EC" id="3.1.26.4"/>
    </reaction>
</comment>
<evidence type="ECO:0000256" key="1">
    <source>
        <dbReference type="ARBA" id="ARBA00000077"/>
    </source>
</evidence>
<feature type="domain" description="RNase H type-2" evidence="14">
    <location>
        <begin position="1"/>
        <end position="200"/>
    </location>
</feature>
<keyword evidence="10 12" id="KW-0378">Hydrolase</keyword>
<keyword evidence="7 12" id="KW-0540">Nuclease</keyword>
<dbReference type="GO" id="GO:0046872">
    <property type="term" value="F:metal ion binding"/>
    <property type="evidence" value="ECO:0007669"/>
    <property type="project" value="UniProtKB-KW"/>
</dbReference>
<gene>
    <name evidence="15" type="ORF">A2112_00855</name>
</gene>
<keyword evidence="9 12" id="KW-0255">Endonuclease</keyword>
<dbReference type="EMBL" id="MGFK01000010">
    <property type="protein sequence ID" value="OGM04593.1"/>
    <property type="molecule type" value="Genomic_DNA"/>
</dbReference>
<feature type="binding site" evidence="12">
    <location>
        <position position="6"/>
    </location>
    <ligand>
        <name>a divalent metal cation</name>
        <dbReference type="ChEBI" id="CHEBI:60240"/>
    </ligand>
</feature>
<keyword evidence="8 12" id="KW-0479">Metal-binding</keyword>
<dbReference type="SUPFAM" id="SSF53098">
    <property type="entry name" value="Ribonuclease H-like"/>
    <property type="match status" value="1"/>
</dbReference>
<dbReference type="PANTHER" id="PTHR10954:SF18">
    <property type="entry name" value="RIBONUCLEASE HII"/>
    <property type="match status" value="1"/>
</dbReference>
<evidence type="ECO:0000313" key="15">
    <source>
        <dbReference type="EMBL" id="OGM04593.1"/>
    </source>
</evidence>
<evidence type="ECO:0000256" key="11">
    <source>
        <dbReference type="ARBA" id="ARBA00023211"/>
    </source>
</evidence>
<dbReference type="InterPro" id="IPR024567">
    <property type="entry name" value="RNase_HII/HIII_dom"/>
</dbReference>
<evidence type="ECO:0000256" key="12">
    <source>
        <dbReference type="PROSITE-ProRule" id="PRU01319"/>
    </source>
</evidence>
<dbReference type="Proteomes" id="UP000177091">
    <property type="component" value="Unassembled WGS sequence"/>
</dbReference>
<evidence type="ECO:0000256" key="6">
    <source>
        <dbReference type="ARBA" id="ARBA00022490"/>
    </source>
</evidence>
<dbReference type="GO" id="GO:0032299">
    <property type="term" value="C:ribonuclease H2 complex"/>
    <property type="evidence" value="ECO:0007669"/>
    <property type="project" value="TreeGrafter"/>
</dbReference>